<reference evidence="1" key="1">
    <citation type="submission" date="2018-02" db="EMBL/GenBank/DDBJ databases">
        <title>Rhizophora mucronata_Transcriptome.</title>
        <authorList>
            <person name="Meera S.P."/>
            <person name="Sreeshan A."/>
            <person name="Augustine A."/>
        </authorList>
    </citation>
    <scope>NUCLEOTIDE SEQUENCE</scope>
    <source>
        <tissue evidence="1">Leaf</tissue>
    </source>
</reference>
<dbReference type="AlphaFoldDB" id="A0A2P2K6P5"/>
<proteinExistence type="predicted"/>
<accession>A0A2P2K6P5</accession>
<name>A0A2P2K6P5_RHIMU</name>
<evidence type="ECO:0000313" key="1">
    <source>
        <dbReference type="EMBL" id="MBX01412.1"/>
    </source>
</evidence>
<dbReference type="EMBL" id="GGEC01020928">
    <property type="protein sequence ID" value="MBX01412.1"/>
    <property type="molecule type" value="Transcribed_RNA"/>
</dbReference>
<protein>
    <submittedName>
        <fullName evidence="1">Uncharacterized protein MANES_17G113000</fullName>
    </submittedName>
</protein>
<sequence>MGLGGLVTPRITRLLGFCQAEARLSLNCYTKSYCLWHRTDDWGWWKFANS</sequence>
<organism evidence="1">
    <name type="scientific">Rhizophora mucronata</name>
    <name type="common">Asiatic mangrove</name>
    <dbReference type="NCBI Taxonomy" id="61149"/>
    <lineage>
        <taxon>Eukaryota</taxon>
        <taxon>Viridiplantae</taxon>
        <taxon>Streptophyta</taxon>
        <taxon>Embryophyta</taxon>
        <taxon>Tracheophyta</taxon>
        <taxon>Spermatophyta</taxon>
        <taxon>Magnoliopsida</taxon>
        <taxon>eudicotyledons</taxon>
        <taxon>Gunneridae</taxon>
        <taxon>Pentapetalae</taxon>
        <taxon>rosids</taxon>
        <taxon>fabids</taxon>
        <taxon>Malpighiales</taxon>
        <taxon>Rhizophoraceae</taxon>
        <taxon>Rhizophora</taxon>
    </lineage>
</organism>